<keyword evidence="2" id="KW-1185">Reference proteome</keyword>
<dbReference type="Proteomes" id="UP000182987">
    <property type="component" value="Chromosome"/>
</dbReference>
<sequence>MEHVQEHRRTNLRTLLGELDRGGLTGIEAQATFLVTNSVSLESMLMSAVIGDLFARNTEWTMHRRDGWHDEDHQTDPF</sequence>
<proteinExistence type="predicted"/>
<accession>A0A0G9HIB5</accession>
<evidence type="ECO:0000313" key="2">
    <source>
        <dbReference type="Proteomes" id="UP000182987"/>
    </source>
</evidence>
<dbReference type="KEGG" id="lrz:BJI69_13605"/>
<name>A0A0G9HIB5_9GAMM</name>
<dbReference type="EMBL" id="CP017480">
    <property type="protein sequence ID" value="APG04825.1"/>
    <property type="molecule type" value="Genomic_DNA"/>
</dbReference>
<organism evidence="1 2">
    <name type="scientific">Luteibacter rhizovicinus DSM 16549</name>
    <dbReference type="NCBI Taxonomy" id="1440763"/>
    <lineage>
        <taxon>Bacteria</taxon>
        <taxon>Pseudomonadati</taxon>
        <taxon>Pseudomonadota</taxon>
        <taxon>Gammaproteobacteria</taxon>
        <taxon>Lysobacterales</taxon>
        <taxon>Rhodanobacteraceae</taxon>
        <taxon>Luteibacter</taxon>
    </lineage>
</organism>
<dbReference type="AlphaFoldDB" id="A0A0G9HIB5"/>
<gene>
    <name evidence="1" type="ORF">BJI69_13605</name>
</gene>
<dbReference type="PATRIC" id="fig|1440763.5.peg.1396"/>
<protein>
    <submittedName>
        <fullName evidence="1">Uncharacterized protein</fullName>
    </submittedName>
</protein>
<evidence type="ECO:0000313" key="1">
    <source>
        <dbReference type="EMBL" id="APG04825.1"/>
    </source>
</evidence>
<reference evidence="2" key="1">
    <citation type="submission" date="2016-09" db="EMBL/GenBank/DDBJ databases">
        <authorList>
            <person name="Lysoe E."/>
        </authorList>
    </citation>
    <scope>NUCLEOTIDE SEQUENCE [LARGE SCALE GENOMIC DNA]</scope>
    <source>
        <strain evidence="2">LJ96T</strain>
    </source>
</reference>